<keyword evidence="9 16" id="KW-1278">Translocase</keyword>
<dbReference type="Pfam" id="PF00006">
    <property type="entry name" value="ATP-synt_ab"/>
    <property type="match status" value="1"/>
</dbReference>
<dbReference type="InterPro" id="IPR027417">
    <property type="entry name" value="P-loop_NTPase"/>
</dbReference>
<dbReference type="Pfam" id="PF02874">
    <property type="entry name" value="ATP-synt_ab_N"/>
    <property type="match status" value="1"/>
</dbReference>
<dbReference type="NCBIfam" id="TIGR00962">
    <property type="entry name" value="atpA"/>
    <property type="match status" value="1"/>
</dbReference>
<feature type="binding site" evidence="16">
    <location>
        <begin position="169"/>
        <end position="176"/>
    </location>
    <ligand>
        <name>ATP</name>
        <dbReference type="ChEBI" id="CHEBI:30616"/>
    </ligand>
</feature>
<feature type="domain" description="ATPase F1/V1/A1 complex alpha/beta subunit nucleotide-binding" evidence="17">
    <location>
        <begin position="149"/>
        <end position="375"/>
    </location>
</feature>
<dbReference type="EMBL" id="PIPS01000001">
    <property type="protein sequence ID" value="RUO45690.1"/>
    <property type="molecule type" value="Genomic_DNA"/>
</dbReference>
<evidence type="ECO:0000259" key="18">
    <source>
        <dbReference type="Pfam" id="PF00306"/>
    </source>
</evidence>
<dbReference type="GO" id="GO:0045259">
    <property type="term" value="C:proton-transporting ATP synthase complex"/>
    <property type="evidence" value="ECO:0007669"/>
    <property type="project" value="UniProtKB-KW"/>
</dbReference>
<dbReference type="SUPFAM" id="SSF50615">
    <property type="entry name" value="N-terminal domain of alpha and beta subunits of F1 ATP synthase"/>
    <property type="match status" value="1"/>
</dbReference>
<feature type="domain" description="ATP synthase alpha subunit C-terminal" evidence="18">
    <location>
        <begin position="382"/>
        <end position="507"/>
    </location>
</feature>
<evidence type="ECO:0000313" key="21">
    <source>
        <dbReference type="Proteomes" id="UP000286680"/>
    </source>
</evidence>
<dbReference type="InterPro" id="IPR005294">
    <property type="entry name" value="ATP_synth_F1_asu"/>
</dbReference>
<keyword evidence="7 16" id="KW-0375">Hydrogen ion transport</keyword>
<proteinExistence type="inferred from homology"/>
<reference evidence="21" key="1">
    <citation type="journal article" date="2018" name="Front. Microbiol.">
        <title>Genome-Based Analysis Reveals the Taxonomy and Diversity of the Family Idiomarinaceae.</title>
        <authorList>
            <person name="Liu Y."/>
            <person name="Lai Q."/>
            <person name="Shao Z."/>
        </authorList>
    </citation>
    <scope>NUCLEOTIDE SEQUENCE [LARGE SCALE GENOMIC DNA]</scope>
    <source>
        <strain evidence="21">SN-14</strain>
    </source>
</reference>
<dbReference type="FunFam" id="2.40.30.20:FF:000001">
    <property type="entry name" value="ATP synthase subunit alpha"/>
    <property type="match status" value="1"/>
</dbReference>
<keyword evidence="3 16" id="KW-0813">Transport</keyword>
<dbReference type="SUPFAM" id="SSF52540">
    <property type="entry name" value="P-loop containing nucleoside triphosphate hydrolases"/>
    <property type="match status" value="1"/>
</dbReference>
<evidence type="ECO:0000259" key="17">
    <source>
        <dbReference type="Pfam" id="PF00006"/>
    </source>
</evidence>
<dbReference type="InterPro" id="IPR036121">
    <property type="entry name" value="ATPase_F1/V1/A1_a/bsu_N_sf"/>
</dbReference>
<dbReference type="Gene3D" id="3.40.50.300">
    <property type="entry name" value="P-loop containing nucleotide triphosphate hydrolases"/>
    <property type="match status" value="1"/>
</dbReference>
<dbReference type="CDD" id="cd01132">
    <property type="entry name" value="F1-ATPase_alpha_CD"/>
    <property type="match status" value="1"/>
</dbReference>
<gene>
    <name evidence="16 20" type="primary">atpA</name>
    <name evidence="20" type="ORF">CWE23_06805</name>
</gene>
<evidence type="ECO:0000256" key="10">
    <source>
        <dbReference type="ARBA" id="ARBA00023065"/>
    </source>
</evidence>
<evidence type="ECO:0000256" key="14">
    <source>
        <dbReference type="ARBA" id="ARBA00024342"/>
    </source>
</evidence>
<dbReference type="SUPFAM" id="SSF47917">
    <property type="entry name" value="C-terminal domain of alpha and beta subunits of F1 ATP synthase"/>
    <property type="match status" value="1"/>
</dbReference>
<dbReference type="AlphaFoldDB" id="A0AA94JEW1"/>
<dbReference type="HAMAP" id="MF_01346">
    <property type="entry name" value="ATP_synth_alpha_bact"/>
    <property type="match status" value="1"/>
</dbReference>
<evidence type="ECO:0000313" key="20">
    <source>
        <dbReference type="EMBL" id="RUO45690.1"/>
    </source>
</evidence>
<evidence type="ECO:0000256" key="8">
    <source>
        <dbReference type="ARBA" id="ARBA00022840"/>
    </source>
</evidence>
<comment type="function">
    <text evidence="1 16">Produces ATP from ADP in the presence of a proton gradient across the membrane. The alpha chain is a regulatory subunit.</text>
</comment>
<evidence type="ECO:0000259" key="19">
    <source>
        <dbReference type="Pfam" id="PF02874"/>
    </source>
</evidence>
<keyword evidence="21" id="KW-1185">Reference proteome</keyword>
<evidence type="ECO:0000256" key="6">
    <source>
        <dbReference type="ARBA" id="ARBA00022741"/>
    </source>
</evidence>
<evidence type="ECO:0000256" key="3">
    <source>
        <dbReference type="ARBA" id="ARBA00022448"/>
    </source>
</evidence>
<evidence type="ECO:0000256" key="5">
    <source>
        <dbReference type="ARBA" id="ARBA00022519"/>
    </source>
</evidence>
<dbReference type="InterPro" id="IPR000793">
    <property type="entry name" value="ATP_synth_asu_C"/>
</dbReference>
<keyword evidence="5" id="KW-0997">Cell inner membrane</keyword>
<dbReference type="PANTHER" id="PTHR48082">
    <property type="entry name" value="ATP SYNTHASE SUBUNIT ALPHA, MITOCHONDRIAL"/>
    <property type="match status" value="1"/>
</dbReference>
<dbReference type="CDD" id="cd18113">
    <property type="entry name" value="ATP-synt_F1_alpha_C"/>
    <property type="match status" value="1"/>
</dbReference>
<protein>
    <recommendedName>
        <fullName evidence="16">ATP synthase subunit alpha</fullName>
        <ecNumber evidence="16">7.1.2.2</ecNumber>
    </recommendedName>
    <alternativeName>
        <fullName evidence="16">ATP synthase F1 sector subunit alpha</fullName>
    </alternativeName>
    <alternativeName>
        <fullName evidence="16">F-ATPase subunit alpha</fullName>
    </alternativeName>
</protein>
<dbReference type="GO" id="GO:0046933">
    <property type="term" value="F:proton-transporting ATP synthase activity, rotational mechanism"/>
    <property type="evidence" value="ECO:0007669"/>
    <property type="project" value="UniProtKB-UniRule"/>
</dbReference>
<dbReference type="CDD" id="cd18116">
    <property type="entry name" value="ATP-synt_F1_alpha_N"/>
    <property type="match status" value="1"/>
</dbReference>
<comment type="catalytic activity">
    <reaction evidence="16">
        <text>ATP + H2O + 4 H(+)(in) = ADP + phosphate + 5 H(+)(out)</text>
        <dbReference type="Rhea" id="RHEA:57720"/>
        <dbReference type="ChEBI" id="CHEBI:15377"/>
        <dbReference type="ChEBI" id="CHEBI:15378"/>
        <dbReference type="ChEBI" id="CHEBI:30616"/>
        <dbReference type="ChEBI" id="CHEBI:43474"/>
        <dbReference type="ChEBI" id="CHEBI:456216"/>
        <dbReference type="EC" id="7.1.2.2"/>
    </reaction>
</comment>
<dbReference type="InterPro" id="IPR004100">
    <property type="entry name" value="ATPase_F1/V1/A1_a/bsu_N"/>
</dbReference>
<dbReference type="NCBIfam" id="NF009884">
    <property type="entry name" value="PRK13343.1"/>
    <property type="match status" value="1"/>
</dbReference>
<dbReference type="FunFam" id="3.40.50.300:FF:000002">
    <property type="entry name" value="ATP synthase subunit alpha"/>
    <property type="match status" value="1"/>
</dbReference>
<feature type="site" description="Required for activity" evidence="16">
    <location>
        <position position="373"/>
    </location>
</feature>
<accession>A0AA94JEW1</accession>
<dbReference type="InterPro" id="IPR038376">
    <property type="entry name" value="ATP_synth_asu_C_sf"/>
</dbReference>
<keyword evidence="11 16" id="KW-0472">Membrane</keyword>
<evidence type="ECO:0000256" key="16">
    <source>
        <dbReference type="HAMAP-Rule" id="MF_01346"/>
    </source>
</evidence>
<evidence type="ECO:0000256" key="13">
    <source>
        <dbReference type="ARBA" id="ARBA00023310"/>
    </source>
</evidence>
<dbReference type="InterPro" id="IPR033732">
    <property type="entry name" value="ATP_synth_F1_a_nt-bd_dom"/>
</dbReference>
<keyword evidence="4 16" id="KW-1003">Cell membrane</keyword>
<comment type="caution">
    <text evidence="20">The sequence shown here is derived from an EMBL/GenBank/DDBJ whole genome shotgun (WGS) entry which is preliminary data.</text>
</comment>
<dbReference type="GO" id="GO:0005524">
    <property type="term" value="F:ATP binding"/>
    <property type="evidence" value="ECO:0007669"/>
    <property type="project" value="UniProtKB-UniRule"/>
</dbReference>
<keyword evidence="12 16" id="KW-0139">CF(1)</keyword>
<name>A0AA94JEW1_9GAMM</name>
<evidence type="ECO:0000256" key="4">
    <source>
        <dbReference type="ARBA" id="ARBA00022475"/>
    </source>
</evidence>
<keyword evidence="10 16" id="KW-0406">Ion transport</keyword>
<dbReference type="PROSITE" id="PS00152">
    <property type="entry name" value="ATPASE_ALPHA_BETA"/>
    <property type="match status" value="1"/>
</dbReference>
<dbReference type="PANTHER" id="PTHR48082:SF2">
    <property type="entry name" value="ATP SYNTHASE SUBUNIT ALPHA, MITOCHONDRIAL"/>
    <property type="match status" value="1"/>
</dbReference>
<sequence>MQLNSNEIAELIKQRIEKFEVTSEARNEGTIMSVQDGIIRIHGLADCLQGEMIELPGNRYAIALNLERDSVGAVVMGPYADLQEGVKVKSTGRILEVPVGEKLLGRVVNTLGQPIDGKGPIDADRFEPVEKIAPGVIDRQSVDEPVQTGYKSIDSMIPVGRGQRELIIGDRQTGKTALAVDAIINQKDSGIKCVYVAIGQKNSTISAVVRKLEEHGALENTIVVAASASESAALQYLAAYSGCTMGEFFRDRGEDALIVYDDLSKQAVAYRQISLLLRRPPGREAFPGDVFYLHSRLLERAARVNADYVEKYTDGKVKGKTGSLTALPIIETQAGDVSAFVPTNVISITDGQIFLETDLFNSGIRPAVNAGISVSRVGGAAQTKIIKKLGGGIRLALAQYRELAAFAQFASDLDESTRAQLEHGQRVTELMKQKQYKPMSVAQMAVSIYAVEKGFLKDVAIDKIMDFEESLQSFMASEYAELMAEINNTGNYNDDIDAQLKAALEKFKQTQSW</sequence>
<evidence type="ECO:0000256" key="9">
    <source>
        <dbReference type="ARBA" id="ARBA00022967"/>
    </source>
</evidence>
<evidence type="ECO:0000256" key="1">
    <source>
        <dbReference type="ARBA" id="ARBA00003784"/>
    </source>
</evidence>
<dbReference type="Pfam" id="PF00306">
    <property type="entry name" value="ATP-synt_ab_C"/>
    <property type="match status" value="1"/>
</dbReference>
<dbReference type="GO" id="GO:0043531">
    <property type="term" value="F:ADP binding"/>
    <property type="evidence" value="ECO:0007669"/>
    <property type="project" value="TreeGrafter"/>
</dbReference>
<comment type="subcellular location">
    <subcellularLocation>
        <location evidence="16">Cell membrane</location>
        <topology evidence="16">Peripheral membrane protein</topology>
    </subcellularLocation>
    <subcellularLocation>
        <location evidence="2">Membrane</location>
        <topology evidence="2">Peripheral membrane protein</topology>
    </subcellularLocation>
</comment>
<dbReference type="Gene3D" id="2.40.30.20">
    <property type="match status" value="1"/>
</dbReference>
<evidence type="ECO:0000256" key="12">
    <source>
        <dbReference type="ARBA" id="ARBA00023196"/>
    </source>
</evidence>
<dbReference type="Proteomes" id="UP000286680">
    <property type="component" value="Unassembled WGS sequence"/>
</dbReference>
<evidence type="ECO:0000256" key="2">
    <source>
        <dbReference type="ARBA" id="ARBA00004170"/>
    </source>
</evidence>
<dbReference type="RefSeq" id="WP_105307624.1">
    <property type="nucleotide sequence ID" value="NZ_PIPS01000001.1"/>
</dbReference>
<evidence type="ECO:0000256" key="15">
    <source>
        <dbReference type="ARBA" id="ARBA00026013"/>
    </source>
</evidence>
<comment type="similarity">
    <text evidence="14">Belongs to the ATPase alpha/beta chains family. T3SS ATPase subfamily.</text>
</comment>
<keyword evidence="8 16" id="KW-0067">ATP-binding</keyword>
<feature type="domain" description="ATPase F1/V1/A1 complex alpha/beta subunit N-terminal" evidence="19">
    <location>
        <begin position="28"/>
        <end position="92"/>
    </location>
</feature>
<dbReference type="InterPro" id="IPR023366">
    <property type="entry name" value="ATP_synth_asu-like_sf"/>
</dbReference>
<dbReference type="InterPro" id="IPR020003">
    <property type="entry name" value="ATPase_a/bsu_AS"/>
</dbReference>
<keyword evidence="6 16" id="KW-0547">Nucleotide-binding</keyword>
<dbReference type="EC" id="7.1.2.2" evidence="16"/>
<dbReference type="GO" id="GO:0005886">
    <property type="term" value="C:plasma membrane"/>
    <property type="evidence" value="ECO:0007669"/>
    <property type="project" value="UniProtKB-SubCell"/>
</dbReference>
<keyword evidence="13 16" id="KW-0066">ATP synthesis</keyword>
<evidence type="ECO:0000256" key="11">
    <source>
        <dbReference type="ARBA" id="ARBA00023136"/>
    </source>
</evidence>
<dbReference type="FunFam" id="1.20.150.20:FF:000001">
    <property type="entry name" value="ATP synthase subunit alpha"/>
    <property type="match status" value="1"/>
</dbReference>
<organism evidence="20 21">
    <name type="scientific">Idiomarina aquatica</name>
    <dbReference type="NCBI Taxonomy" id="1327752"/>
    <lineage>
        <taxon>Bacteria</taxon>
        <taxon>Pseudomonadati</taxon>
        <taxon>Pseudomonadota</taxon>
        <taxon>Gammaproteobacteria</taxon>
        <taxon>Alteromonadales</taxon>
        <taxon>Idiomarinaceae</taxon>
        <taxon>Idiomarina</taxon>
    </lineage>
</organism>
<dbReference type="InterPro" id="IPR000194">
    <property type="entry name" value="ATPase_F1/V1/A1_a/bsu_nucl-bd"/>
</dbReference>
<dbReference type="Gene3D" id="1.20.150.20">
    <property type="entry name" value="ATP synthase alpha/beta chain, C-terminal domain"/>
    <property type="match status" value="1"/>
</dbReference>
<comment type="subunit">
    <text evidence="15">F-type ATPases have 2 components, CF(1) - the catalytic core - and CF(0) - the membrane proton channel. CF(1) has five subunits: alpha(3), beta(3), gamma(1), delta(1), epsilon(1). CF(0) has four main subunits: a(1), b(1), b'(1) and c(9-12).</text>
</comment>
<evidence type="ECO:0000256" key="7">
    <source>
        <dbReference type="ARBA" id="ARBA00022781"/>
    </source>
</evidence>